<protein>
    <recommendedName>
        <fullName evidence="3">tRNA-splicing endonuclease subunit Sen15 domain-containing protein</fullName>
    </recommendedName>
</protein>
<evidence type="ECO:0000256" key="2">
    <source>
        <dbReference type="ARBA" id="ARBA00022694"/>
    </source>
</evidence>
<gene>
    <name evidence="4" type="ORF">g.11251</name>
</gene>
<feature type="domain" description="tRNA-splicing endonuclease subunit Sen15" evidence="3">
    <location>
        <begin position="27"/>
        <end position="119"/>
    </location>
</feature>
<proteinExistence type="inferred from homology"/>
<organism evidence="4">
    <name type="scientific">Clastoptera arizonana</name>
    <name type="common">Arizona spittle bug</name>
    <dbReference type="NCBI Taxonomy" id="38151"/>
    <lineage>
        <taxon>Eukaryota</taxon>
        <taxon>Metazoa</taxon>
        <taxon>Ecdysozoa</taxon>
        <taxon>Arthropoda</taxon>
        <taxon>Hexapoda</taxon>
        <taxon>Insecta</taxon>
        <taxon>Pterygota</taxon>
        <taxon>Neoptera</taxon>
        <taxon>Paraneoptera</taxon>
        <taxon>Hemiptera</taxon>
        <taxon>Auchenorrhyncha</taxon>
        <taxon>Cercopoidea</taxon>
        <taxon>Clastopteridae</taxon>
        <taxon>Clastoptera</taxon>
    </lineage>
</organism>
<accession>A0A1B6C108</accession>
<dbReference type="PANTHER" id="PTHR28582:SF1">
    <property type="entry name" value="TRNA-SPLICING ENDONUCLEASE SUBUNIT SEN15"/>
    <property type="match status" value="1"/>
</dbReference>
<dbReference type="GO" id="GO:0006388">
    <property type="term" value="P:tRNA splicing, via endonucleolytic cleavage and ligation"/>
    <property type="evidence" value="ECO:0007669"/>
    <property type="project" value="InterPro"/>
</dbReference>
<evidence type="ECO:0000256" key="1">
    <source>
        <dbReference type="ARBA" id="ARBA00006091"/>
    </source>
</evidence>
<dbReference type="EMBL" id="GEDC01030112">
    <property type="protein sequence ID" value="JAS07186.1"/>
    <property type="molecule type" value="Transcribed_RNA"/>
</dbReference>
<keyword evidence="2" id="KW-0819">tRNA processing</keyword>
<evidence type="ECO:0000259" key="3">
    <source>
        <dbReference type="Pfam" id="PF09631"/>
    </source>
</evidence>
<dbReference type="InterPro" id="IPR018593">
    <property type="entry name" value="tRNA-endonuc_su_Sen15"/>
</dbReference>
<dbReference type="GO" id="GO:0005634">
    <property type="term" value="C:nucleus"/>
    <property type="evidence" value="ECO:0007669"/>
    <property type="project" value="UniProtKB-ARBA"/>
</dbReference>
<sequence length="165" mass="19490">MEFEHSAFQEMLSLGCTNKKNVIATFQAYLNLCEERKFWDVQFHNLKNENIVYLTAKEKKNDPYCNLYLIIPSKESINLGKLCSIQKQMCELHPHSEFKVILKDPDSTCTQYKLTKGLSILSLEVAKERKLSMEKHNYLQNEFNKMKQDLYTEVKHKLYENNSLQ</sequence>
<dbReference type="PANTHER" id="PTHR28582">
    <property type="entry name" value="TRNA-SPLICING ENDONUCLEASE SUBUNIT SEN15"/>
    <property type="match status" value="1"/>
</dbReference>
<dbReference type="AlphaFoldDB" id="A0A1B6C108"/>
<dbReference type="SUPFAM" id="SSF53032">
    <property type="entry name" value="tRNA-intron endonuclease catalytic domain-like"/>
    <property type="match status" value="1"/>
</dbReference>
<dbReference type="InterPro" id="IPR036167">
    <property type="entry name" value="tRNA_intron_Endo_cat-like_sf"/>
</dbReference>
<dbReference type="Pfam" id="PF09631">
    <property type="entry name" value="Sen15"/>
    <property type="match status" value="1"/>
</dbReference>
<evidence type="ECO:0000313" key="4">
    <source>
        <dbReference type="EMBL" id="JAS07186.1"/>
    </source>
</evidence>
<dbReference type="InterPro" id="IPR011856">
    <property type="entry name" value="tRNA_endonuc-like_dom_sf"/>
</dbReference>
<reference evidence="4" key="1">
    <citation type="submission" date="2015-12" db="EMBL/GenBank/DDBJ databases">
        <title>De novo transcriptome assembly of four potential Pierce s Disease insect vectors from Arizona vineyards.</title>
        <authorList>
            <person name="Tassone E.E."/>
        </authorList>
    </citation>
    <scope>NUCLEOTIDE SEQUENCE</scope>
</reference>
<comment type="similarity">
    <text evidence="1">Belongs to the SEN15 family.</text>
</comment>
<dbReference type="GO" id="GO:0003676">
    <property type="term" value="F:nucleic acid binding"/>
    <property type="evidence" value="ECO:0007669"/>
    <property type="project" value="InterPro"/>
</dbReference>
<dbReference type="Gene3D" id="3.40.1350.10">
    <property type="match status" value="1"/>
</dbReference>
<name>A0A1B6C108_9HEMI</name>